<reference evidence="2" key="1">
    <citation type="submission" date="2023-11" db="EMBL/GenBank/DDBJ databases">
        <title>Genome assemblies of two species of porcelain crab, Petrolisthes cinctipes and Petrolisthes manimaculis (Anomura: Porcellanidae).</title>
        <authorList>
            <person name="Angst P."/>
        </authorList>
    </citation>
    <scope>NUCLEOTIDE SEQUENCE</scope>
    <source>
        <strain evidence="2">PB745_02</strain>
        <tissue evidence="2">Gill</tissue>
    </source>
</reference>
<keyword evidence="3" id="KW-1185">Reference proteome</keyword>
<gene>
    <name evidence="2" type="ORF">Pmani_032760</name>
</gene>
<evidence type="ECO:0000256" key="1">
    <source>
        <dbReference type="SAM" id="MobiDB-lite"/>
    </source>
</evidence>
<feature type="region of interest" description="Disordered" evidence="1">
    <location>
        <begin position="34"/>
        <end position="70"/>
    </location>
</feature>
<organism evidence="2 3">
    <name type="scientific">Petrolisthes manimaculis</name>
    <dbReference type="NCBI Taxonomy" id="1843537"/>
    <lineage>
        <taxon>Eukaryota</taxon>
        <taxon>Metazoa</taxon>
        <taxon>Ecdysozoa</taxon>
        <taxon>Arthropoda</taxon>
        <taxon>Crustacea</taxon>
        <taxon>Multicrustacea</taxon>
        <taxon>Malacostraca</taxon>
        <taxon>Eumalacostraca</taxon>
        <taxon>Eucarida</taxon>
        <taxon>Decapoda</taxon>
        <taxon>Pleocyemata</taxon>
        <taxon>Anomura</taxon>
        <taxon>Galatheoidea</taxon>
        <taxon>Porcellanidae</taxon>
        <taxon>Petrolisthes</taxon>
    </lineage>
</organism>
<evidence type="ECO:0000313" key="2">
    <source>
        <dbReference type="EMBL" id="KAK4294625.1"/>
    </source>
</evidence>
<proteinExistence type="predicted"/>
<protein>
    <submittedName>
        <fullName evidence="2">Uncharacterized protein</fullName>
    </submittedName>
</protein>
<comment type="caution">
    <text evidence="2">The sequence shown here is derived from an EMBL/GenBank/DDBJ whole genome shotgun (WGS) entry which is preliminary data.</text>
</comment>
<evidence type="ECO:0000313" key="3">
    <source>
        <dbReference type="Proteomes" id="UP001292094"/>
    </source>
</evidence>
<dbReference type="EMBL" id="JAWZYT010004243">
    <property type="protein sequence ID" value="KAK4294625.1"/>
    <property type="molecule type" value="Genomic_DNA"/>
</dbReference>
<dbReference type="Proteomes" id="UP001292094">
    <property type="component" value="Unassembled WGS sequence"/>
</dbReference>
<name>A0AAE1NSZ2_9EUCA</name>
<sequence>MLKMRSGGGDGDGGGGDCGGGGVGGGGDCGDGGDCGGGGGDGGGDGDGGVVDASRASSHCRKPSPSLLLPSSAYTLTPAVHSSLTPAPSLC</sequence>
<accession>A0AAE1NSZ2</accession>
<dbReference type="AlphaFoldDB" id="A0AAE1NSZ2"/>
<feature type="compositionally biased region" description="Gly residues" evidence="1">
    <location>
        <begin position="34"/>
        <end position="49"/>
    </location>
</feature>